<organism evidence="2">
    <name type="scientific">Aureococcus anophagefferens</name>
    <name type="common">Harmful bloom alga</name>
    <dbReference type="NCBI Taxonomy" id="44056"/>
    <lineage>
        <taxon>Eukaryota</taxon>
        <taxon>Sar</taxon>
        <taxon>Stramenopiles</taxon>
        <taxon>Ochrophyta</taxon>
        <taxon>Pelagophyceae</taxon>
        <taxon>Pelagomonadales</taxon>
        <taxon>Pelagomonadaceae</taxon>
        <taxon>Aureococcus</taxon>
    </lineage>
</organism>
<evidence type="ECO:0000313" key="1">
    <source>
        <dbReference type="EMBL" id="EGB11481.1"/>
    </source>
</evidence>
<dbReference type="KEGG" id="aaf:AURANDRAFT_70970"/>
<dbReference type="Proteomes" id="UP000002729">
    <property type="component" value="Unassembled WGS sequence"/>
</dbReference>
<accession>F0Y086</accession>
<name>F0Y086_AURAN</name>
<protein>
    <submittedName>
        <fullName evidence="1">Uncharacterized protein</fullName>
    </submittedName>
</protein>
<proteinExistence type="predicted"/>
<dbReference type="AlphaFoldDB" id="F0Y086"/>
<keyword evidence="2" id="KW-1185">Reference proteome</keyword>
<reference evidence="1 2" key="1">
    <citation type="journal article" date="2011" name="Proc. Natl. Acad. Sci. U.S.A.">
        <title>Niche of harmful alga Aureococcus anophagefferens revealed through ecogenomics.</title>
        <authorList>
            <person name="Gobler C.J."/>
            <person name="Berry D.L."/>
            <person name="Dyhrman S.T."/>
            <person name="Wilhelm S.W."/>
            <person name="Salamov A."/>
            <person name="Lobanov A.V."/>
            <person name="Zhang Y."/>
            <person name="Collier J.L."/>
            <person name="Wurch L.L."/>
            <person name="Kustka A.B."/>
            <person name="Dill B.D."/>
            <person name="Shah M."/>
            <person name="VerBerkmoes N.C."/>
            <person name="Kuo A."/>
            <person name="Terry A."/>
            <person name="Pangilinan J."/>
            <person name="Lindquist E.A."/>
            <person name="Lucas S."/>
            <person name="Paulsen I.T."/>
            <person name="Hattenrath-Lehmann T.K."/>
            <person name="Talmage S.C."/>
            <person name="Walker E.A."/>
            <person name="Koch F."/>
            <person name="Burson A.M."/>
            <person name="Marcoval M.A."/>
            <person name="Tang Y.Z."/>
            <person name="Lecleir G.R."/>
            <person name="Coyne K.J."/>
            <person name="Berg G.M."/>
            <person name="Bertrand E.M."/>
            <person name="Saito M.A."/>
            <person name="Gladyshev V.N."/>
            <person name="Grigoriev I.V."/>
        </authorList>
    </citation>
    <scope>NUCLEOTIDE SEQUENCE [LARGE SCALE GENOMIC DNA]</scope>
    <source>
        <strain evidence="2">CCMP 1984</strain>
    </source>
</reference>
<dbReference type="EMBL" id="GL833122">
    <property type="protein sequence ID" value="EGB11481.1"/>
    <property type="molecule type" value="Genomic_DNA"/>
</dbReference>
<sequence length="184" mass="20012">MAGFSVDLKLECQKPCPKKAGSQSAHRYEAYMHATTVGEYKAFGGSAADLKHDIRKGLIEVFLAAGVAAPARAAVVEDRAAVALDVALALEDAAAGASRSTSTDYCHVLRSPLLLPSPLTGQLEISSELGRRHFRLTWEWFGLWSKLTDSLPETYVLYMYRRRYGFSERIPPAGCFSNAGQIGA</sequence>
<dbReference type="OrthoDB" id="10688911at2759"/>
<dbReference type="RefSeq" id="XP_009033843.1">
    <property type="nucleotide sequence ID" value="XM_009035595.1"/>
</dbReference>
<evidence type="ECO:0000313" key="2">
    <source>
        <dbReference type="Proteomes" id="UP000002729"/>
    </source>
</evidence>
<gene>
    <name evidence="1" type="ORF">AURANDRAFT_70970</name>
</gene>
<dbReference type="GeneID" id="20228017"/>
<dbReference type="InParanoid" id="F0Y086"/>